<keyword evidence="1" id="KW-0812">Transmembrane</keyword>
<evidence type="ECO:0000256" key="1">
    <source>
        <dbReference type="SAM" id="Phobius"/>
    </source>
</evidence>
<keyword evidence="1" id="KW-0472">Membrane</keyword>
<evidence type="ECO:0000313" key="2">
    <source>
        <dbReference type="EMBL" id="TFK36697.1"/>
    </source>
</evidence>
<dbReference type="EMBL" id="ML213612">
    <property type="protein sequence ID" value="TFK36697.1"/>
    <property type="molecule type" value="Genomic_DNA"/>
</dbReference>
<keyword evidence="1" id="KW-1133">Transmembrane helix</keyword>
<dbReference type="STRING" id="68775.A0A5C3LVX7"/>
<dbReference type="OrthoDB" id="2980524at2759"/>
<dbReference type="Proteomes" id="UP000308652">
    <property type="component" value="Unassembled WGS sequence"/>
</dbReference>
<gene>
    <name evidence="2" type="ORF">BDQ12DRAFT_609451</name>
</gene>
<protein>
    <submittedName>
        <fullName evidence="2">Uncharacterized protein</fullName>
    </submittedName>
</protein>
<sequence>SFPVASTAVALMVFMIIIFLFPVHNLPSAQTMNCAVVVGDGIFALSLAYYFFPIHGGRRWFTGPIRNIDAVHDVDGSSDLEEKVRNEGSGSA</sequence>
<evidence type="ECO:0000313" key="3">
    <source>
        <dbReference type="Proteomes" id="UP000308652"/>
    </source>
</evidence>
<reference evidence="2 3" key="1">
    <citation type="journal article" date="2019" name="Nat. Ecol. Evol.">
        <title>Megaphylogeny resolves global patterns of mushroom evolution.</title>
        <authorList>
            <person name="Varga T."/>
            <person name="Krizsan K."/>
            <person name="Foldi C."/>
            <person name="Dima B."/>
            <person name="Sanchez-Garcia M."/>
            <person name="Sanchez-Ramirez S."/>
            <person name="Szollosi G.J."/>
            <person name="Szarkandi J.G."/>
            <person name="Papp V."/>
            <person name="Albert L."/>
            <person name="Andreopoulos W."/>
            <person name="Angelini C."/>
            <person name="Antonin V."/>
            <person name="Barry K.W."/>
            <person name="Bougher N.L."/>
            <person name="Buchanan P."/>
            <person name="Buyck B."/>
            <person name="Bense V."/>
            <person name="Catcheside P."/>
            <person name="Chovatia M."/>
            <person name="Cooper J."/>
            <person name="Damon W."/>
            <person name="Desjardin D."/>
            <person name="Finy P."/>
            <person name="Geml J."/>
            <person name="Haridas S."/>
            <person name="Hughes K."/>
            <person name="Justo A."/>
            <person name="Karasinski D."/>
            <person name="Kautmanova I."/>
            <person name="Kiss B."/>
            <person name="Kocsube S."/>
            <person name="Kotiranta H."/>
            <person name="LaButti K.M."/>
            <person name="Lechner B.E."/>
            <person name="Liimatainen K."/>
            <person name="Lipzen A."/>
            <person name="Lukacs Z."/>
            <person name="Mihaltcheva S."/>
            <person name="Morgado L.N."/>
            <person name="Niskanen T."/>
            <person name="Noordeloos M.E."/>
            <person name="Ohm R.A."/>
            <person name="Ortiz-Santana B."/>
            <person name="Ovrebo C."/>
            <person name="Racz N."/>
            <person name="Riley R."/>
            <person name="Savchenko A."/>
            <person name="Shiryaev A."/>
            <person name="Soop K."/>
            <person name="Spirin V."/>
            <person name="Szebenyi C."/>
            <person name="Tomsovsky M."/>
            <person name="Tulloss R.E."/>
            <person name="Uehling J."/>
            <person name="Grigoriev I.V."/>
            <person name="Vagvolgyi C."/>
            <person name="Papp T."/>
            <person name="Martin F.M."/>
            <person name="Miettinen O."/>
            <person name="Hibbett D.S."/>
            <person name="Nagy L.G."/>
        </authorList>
    </citation>
    <scope>NUCLEOTIDE SEQUENCE [LARGE SCALE GENOMIC DNA]</scope>
    <source>
        <strain evidence="2 3">CBS 166.37</strain>
    </source>
</reference>
<keyword evidence="3" id="KW-1185">Reference proteome</keyword>
<accession>A0A5C3LVX7</accession>
<dbReference type="AlphaFoldDB" id="A0A5C3LVX7"/>
<organism evidence="2 3">
    <name type="scientific">Crucibulum laeve</name>
    <dbReference type="NCBI Taxonomy" id="68775"/>
    <lineage>
        <taxon>Eukaryota</taxon>
        <taxon>Fungi</taxon>
        <taxon>Dikarya</taxon>
        <taxon>Basidiomycota</taxon>
        <taxon>Agaricomycotina</taxon>
        <taxon>Agaricomycetes</taxon>
        <taxon>Agaricomycetidae</taxon>
        <taxon>Agaricales</taxon>
        <taxon>Agaricineae</taxon>
        <taxon>Nidulariaceae</taxon>
        <taxon>Crucibulum</taxon>
    </lineage>
</organism>
<feature type="transmembrane region" description="Helical" evidence="1">
    <location>
        <begin position="7"/>
        <end position="24"/>
    </location>
</feature>
<name>A0A5C3LVX7_9AGAR</name>
<feature type="transmembrane region" description="Helical" evidence="1">
    <location>
        <begin position="30"/>
        <end position="52"/>
    </location>
</feature>
<proteinExistence type="predicted"/>
<feature type="non-terminal residue" evidence="2">
    <location>
        <position position="1"/>
    </location>
</feature>